<dbReference type="PANTHER" id="PTHR11559">
    <property type="entry name" value="CARBOXYLESTERASE"/>
    <property type="match status" value="1"/>
</dbReference>
<protein>
    <recommendedName>
        <fullName evidence="3">Carboxylic ester hydrolase</fullName>
        <ecNumber evidence="3">3.1.1.-</ecNumber>
    </recommendedName>
</protein>
<feature type="domain" description="Carboxylesterase type B" evidence="4">
    <location>
        <begin position="23"/>
        <end position="485"/>
    </location>
</feature>
<dbReference type="STRING" id="1149755.A0A2J6RN93"/>
<dbReference type="Gene3D" id="3.40.50.1820">
    <property type="entry name" value="alpha/beta hydrolase"/>
    <property type="match status" value="1"/>
</dbReference>
<dbReference type="GO" id="GO:0016787">
    <property type="term" value="F:hydrolase activity"/>
    <property type="evidence" value="ECO:0007669"/>
    <property type="project" value="UniProtKB-KW"/>
</dbReference>
<comment type="similarity">
    <text evidence="1 3">Belongs to the type-B carboxylesterase/lipase family.</text>
</comment>
<organism evidence="5 6">
    <name type="scientific">Hyaloscypha variabilis (strain UAMH 11265 / GT02V1 / F)</name>
    <name type="common">Meliniomyces variabilis</name>
    <dbReference type="NCBI Taxonomy" id="1149755"/>
    <lineage>
        <taxon>Eukaryota</taxon>
        <taxon>Fungi</taxon>
        <taxon>Dikarya</taxon>
        <taxon>Ascomycota</taxon>
        <taxon>Pezizomycotina</taxon>
        <taxon>Leotiomycetes</taxon>
        <taxon>Helotiales</taxon>
        <taxon>Hyaloscyphaceae</taxon>
        <taxon>Hyaloscypha</taxon>
        <taxon>Hyaloscypha variabilis</taxon>
    </lineage>
</organism>
<feature type="chain" id="PRO_5014210095" description="Carboxylic ester hydrolase" evidence="3">
    <location>
        <begin position="20"/>
        <end position="532"/>
    </location>
</feature>
<evidence type="ECO:0000313" key="5">
    <source>
        <dbReference type="EMBL" id="PMD39978.1"/>
    </source>
</evidence>
<dbReference type="Proteomes" id="UP000235786">
    <property type="component" value="Unassembled WGS sequence"/>
</dbReference>
<dbReference type="InterPro" id="IPR002018">
    <property type="entry name" value="CarbesteraseB"/>
</dbReference>
<keyword evidence="2 3" id="KW-0378">Hydrolase</keyword>
<accession>A0A2J6RN93</accession>
<dbReference type="OrthoDB" id="408631at2759"/>
<keyword evidence="3" id="KW-0732">Signal</keyword>
<dbReference type="EC" id="3.1.1.-" evidence="3"/>
<dbReference type="InterPro" id="IPR019826">
    <property type="entry name" value="Carboxylesterase_B_AS"/>
</dbReference>
<dbReference type="FunFam" id="3.40.50.1820:FF:000299">
    <property type="entry name" value="Carboxylic ester hydrolase"/>
    <property type="match status" value="1"/>
</dbReference>
<name>A0A2J6RN93_HYAVF</name>
<evidence type="ECO:0000256" key="2">
    <source>
        <dbReference type="ARBA" id="ARBA00022801"/>
    </source>
</evidence>
<gene>
    <name evidence="5" type="ORF">L207DRAFT_596823</name>
</gene>
<dbReference type="PROSITE" id="PS00122">
    <property type="entry name" value="CARBOXYLESTERASE_B_1"/>
    <property type="match status" value="1"/>
</dbReference>
<dbReference type="AlphaFoldDB" id="A0A2J6RN93"/>
<evidence type="ECO:0000256" key="1">
    <source>
        <dbReference type="ARBA" id="ARBA00005964"/>
    </source>
</evidence>
<evidence type="ECO:0000256" key="3">
    <source>
        <dbReference type="RuleBase" id="RU361235"/>
    </source>
</evidence>
<dbReference type="Pfam" id="PF00135">
    <property type="entry name" value="COesterase"/>
    <property type="match status" value="1"/>
</dbReference>
<feature type="signal peptide" evidence="3">
    <location>
        <begin position="1"/>
        <end position="19"/>
    </location>
</feature>
<dbReference type="SUPFAM" id="SSF53474">
    <property type="entry name" value="alpha/beta-Hydrolases"/>
    <property type="match status" value="1"/>
</dbReference>
<dbReference type="InterPro" id="IPR050309">
    <property type="entry name" value="Type-B_Carboxylest/Lipase"/>
</dbReference>
<dbReference type="InterPro" id="IPR029058">
    <property type="entry name" value="AB_hydrolase_fold"/>
</dbReference>
<reference evidence="5 6" key="1">
    <citation type="submission" date="2016-04" db="EMBL/GenBank/DDBJ databases">
        <title>A degradative enzymes factory behind the ericoid mycorrhizal symbiosis.</title>
        <authorList>
            <consortium name="DOE Joint Genome Institute"/>
            <person name="Martino E."/>
            <person name="Morin E."/>
            <person name="Grelet G."/>
            <person name="Kuo A."/>
            <person name="Kohler A."/>
            <person name="Daghino S."/>
            <person name="Barry K."/>
            <person name="Choi C."/>
            <person name="Cichocki N."/>
            <person name="Clum A."/>
            <person name="Copeland A."/>
            <person name="Hainaut M."/>
            <person name="Haridas S."/>
            <person name="Labutti K."/>
            <person name="Lindquist E."/>
            <person name="Lipzen A."/>
            <person name="Khouja H.-R."/>
            <person name="Murat C."/>
            <person name="Ohm R."/>
            <person name="Olson A."/>
            <person name="Spatafora J."/>
            <person name="Veneault-Fourrey C."/>
            <person name="Henrissat B."/>
            <person name="Grigoriev I."/>
            <person name="Martin F."/>
            <person name="Perotto S."/>
        </authorList>
    </citation>
    <scope>NUCLEOTIDE SEQUENCE [LARGE SCALE GENOMIC DNA]</scope>
    <source>
        <strain evidence="5 6">F</strain>
    </source>
</reference>
<evidence type="ECO:0000259" key="4">
    <source>
        <dbReference type="Pfam" id="PF00135"/>
    </source>
</evidence>
<evidence type="ECO:0000313" key="6">
    <source>
        <dbReference type="Proteomes" id="UP000235786"/>
    </source>
</evidence>
<dbReference type="EMBL" id="KZ613946">
    <property type="protein sequence ID" value="PMD39978.1"/>
    <property type="molecule type" value="Genomic_DNA"/>
</dbReference>
<keyword evidence="6" id="KW-1185">Reference proteome</keyword>
<sequence length="532" mass="58687">MAYALLFQLAFSLFTLAATQELIASLDYGTFQGAYSQEYNITYFQKIPFAAPPIGENRFRAPQPPLPILNETYNSTQPFNMCPQRTVNGSEDCLYLALYSRPWEQTQPPRPVVVVFYGGAFIEGTASISLPPTAYPILNISSSTNILFIYPNYRLNAFGFLPGSQIAADATSDLNPGLLDQQAALRWTRKYVEKFGGDPGNVTIWGQSAGAGSVVAQVIANGGKTDSPLFTRALASSPFWPKTYRYDAPEAQAIYDSLVNLTGCAGTESLKCLKSVDVQLVREASLQISDSQTYGRSSYTWAPVIDERFLTQSLSEATSKGEVNIEVGWGMYNTHEGENFIPPGLANTSDTGNPPFNSSTGSFNSWLRGFLPGFSDRDIERVENMYPESGSTEEIPSYNTSYTRAGLIYRDTVLACPSYWTARAAHEKSYVGEYTISPAKHASDTEWWNQVNPIQQSQPLIYLGFTGAFASFFQTGNPNARKLTNGSEPGVPENWQTGEEFVIESAGFENVRVDMLDKRCGFWREVAANVPI</sequence>
<proteinExistence type="inferred from homology"/>